<gene>
    <name evidence="3" type="ORF">SAMN04488068_1695</name>
</gene>
<evidence type="ECO:0000313" key="4">
    <source>
        <dbReference type="Proteomes" id="UP000199758"/>
    </source>
</evidence>
<dbReference type="Pfam" id="PF02567">
    <property type="entry name" value="PhzC-PhzF"/>
    <property type="match status" value="1"/>
</dbReference>
<dbReference type="InterPro" id="IPR003719">
    <property type="entry name" value="Phenazine_PhzF-like"/>
</dbReference>
<accession>A0A1M5N8Q9</accession>
<protein>
    <submittedName>
        <fullName evidence="3">Trans-2,3-dihydro-3-hydroxyanthranilate isomerase</fullName>
    </submittedName>
</protein>
<dbReference type="PIRSF" id="PIRSF016184">
    <property type="entry name" value="PhzC_PhzF"/>
    <property type="match status" value="1"/>
</dbReference>
<dbReference type="EMBL" id="FQWZ01000003">
    <property type="protein sequence ID" value="SHG85891.1"/>
    <property type="molecule type" value="Genomic_DNA"/>
</dbReference>
<dbReference type="AlphaFoldDB" id="A0A1M5N8Q9"/>
<dbReference type="Proteomes" id="UP000199758">
    <property type="component" value="Unassembled WGS sequence"/>
</dbReference>
<evidence type="ECO:0000256" key="2">
    <source>
        <dbReference type="PIRSR" id="PIRSR016184-1"/>
    </source>
</evidence>
<dbReference type="Gene3D" id="3.10.310.10">
    <property type="entry name" value="Diaminopimelate Epimerase, Chain A, domain 1"/>
    <property type="match status" value="2"/>
</dbReference>
<proteinExistence type="inferred from homology"/>
<dbReference type="PANTHER" id="PTHR13774">
    <property type="entry name" value="PHENAZINE BIOSYNTHESIS PROTEIN"/>
    <property type="match status" value="1"/>
</dbReference>
<dbReference type="GO" id="GO:0005737">
    <property type="term" value="C:cytoplasm"/>
    <property type="evidence" value="ECO:0007669"/>
    <property type="project" value="TreeGrafter"/>
</dbReference>
<dbReference type="STRING" id="490188.SAMN04488068_1695"/>
<dbReference type="GO" id="GO:0016853">
    <property type="term" value="F:isomerase activity"/>
    <property type="evidence" value="ECO:0007669"/>
    <property type="project" value="UniProtKB-KW"/>
</dbReference>
<evidence type="ECO:0000313" key="3">
    <source>
        <dbReference type="EMBL" id="SHG85891.1"/>
    </source>
</evidence>
<sequence>MNYAVLDVFTDRALCGNPLAVVEGADALDSPRMQAIAREFNLSETVFVLAPERGGDVRLRIFTPTQELPFAGHPTIGAACWLEQTGRLRSARGRATRIEEAVGIVPVRVFVESNGLPYAQLTTAVLPRFAPAIGSASRVAALLGLTVDDINAGGDVLRSADCGVPYNLVELTSLDALARAHLGRTPDASGEDAGAPQSFYLYHPLPAAADGTALLRARMLSFDLGVAEDPATGSAAAALCGHLADRLAERSGTFRWRIIQGVEMGRPSTLDIEADKLDGRITAIRVGGYAVIVARGQLMI</sequence>
<name>A0A1M5N8Q9_9GAMM</name>
<organism evidence="3 4">
    <name type="scientific">Hydrocarboniphaga daqingensis</name>
    <dbReference type="NCBI Taxonomy" id="490188"/>
    <lineage>
        <taxon>Bacteria</taxon>
        <taxon>Pseudomonadati</taxon>
        <taxon>Pseudomonadota</taxon>
        <taxon>Gammaproteobacteria</taxon>
        <taxon>Nevskiales</taxon>
        <taxon>Nevskiaceae</taxon>
        <taxon>Hydrocarboniphaga</taxon>
    </lineage>
</organism>
<dbReference type="SUPFAM" id="SSF54506">
    <property type="entry name" value="Diaminopimelate epimerase-like"/>
    <property type="match status" value="1"/>
</dbReference>
<comment type="similarity">
    <text evidence="1">Belongs to the PhzF family.</text>
</comment>
<evidence type="ECO:0000256" key="1">
    <source>
        <dbReference type="ARBA" id="ARBA00008270"/>
    </source>
</evidence>
<dbReference type="PANTHER" id="PTHR13774:SF32">
    <property type="entry name" value="ANTISENSE-ENHANCING SEQUENCE 1"/>
    <property type="match status" value="1"/>
</dbReference>
<keyword evidence="4" id="KW-1185">Reference proteome</keyword>
<feature type="active site" evidence="2">
    <location>
        <position position="44"/>
    </location>
</feature>
<reference evidence="3 4" key="1">
    <citation type="submission" date="2016-11" db="EMBL/GenBank/DDBJ databases">
        <authorList>
            <person name="Jaros S."/>
            <person name="Januszkiewicz K."/>
            <person name="Wedrychowicz H."/>
        </authorList>
    </citation>
    <scope>NUCLEOTIDE SEQUENCE [LARGE SCALE GENOMIC DNA]</scope>
    <source>
        <strain evidence="3 4">CGMCC 1.7049</strain>
    </source>
</reference>
<keyword evidence="3" id="KW-0413">Isomerase</keyword>
<dbReference type="NCBIfam" id="TIGR00654">
    <property type="entry name" value="PhzF_family"/>
    <property type="match status" value="1"/>
</dbReference>
<dbReference type="OrthoDB" id="9788221at2"/>